<dbReference type="AlphaFoldDB" id="A0A7S0TE67"/>
<name>A0A7S0TE67_9EUKA</name>
<dbReference type="PANTHER" id="PTHR24030:SF0">
    <property type="entry name" value="PROTEIN CMSS1"/>
    <property type="match status" value="1"/>
</dbReference>
<feature type="region of interest" description="Disordered" evidence="1">
    <location>
        <begin position="1"/>
        <end position="48"/>
    </location>
</feature>
<gene>
    <name evidence="2" type="ORF">EMAR1385_LOCUS427</name>
</gene>
<evidence type="ECO:0000313" key="2">
    <source>
        <dbReference type="EMBL" id="CAD8731548.1"/>
    </source>
</evidence>
<organism evidence="2">
    <name type="scientific">Elphidium margaritaceum</name>
    <dbReference type="NCBI Taxonomy" id="933848"/>
    <lineage>
        <taxon>Eukaryota</taxon>
        <taxon>Sar</taxon>
        <taxon>Rhizaria</taxon>
        <taxon>Retaria</taxon>
        <taxon>Foraminifera</taxon>
        <taxon>Rotaliida</taxon>
        <taxon>Elphidiidae</taxon>
        <taxon>Elphidium</taxon>
    </lineage>
</organism>
<accession>A0A7S0TE67</accession>
<feature type="region of interest" description="Disordered" evidence="1">
    <location>
        <begin position="61"/>
        <end position="88"/>
    </location>
</feature>
<dbReference type="EMBL" id="HBFI01000592">
    <property type="protein sequence ID" value="CAD8731548.1"/>
    <property type="molecule type" value="Transcribed_RNA"/>
</dbReference>
<sequence length="356" mass="40733">MPIIFRKHLGSDNEDDANDHGDDSKFSIPDFLGGNDVDQEAPPPTKKRKLNAFDMCGARGKHQAMPSSIANTNENQKGKKKTSTTTKTRKKIVNKAWTLLHSVSSSFVTDPAQTAQELRKMMLLSLKTTQSDLNFTFEPSHFIQIHDEQQLSPDIGSLDVLKSFLKTHFKNIACANDDADNSINDSKQNNEDDKRPEWMAYTKSMQVIIVSPSVQRAVETMKALRKMRVTHSFYHKKQIKQMTEEEYEEYQQSEASVIAIRICELFGKHRKISEQQVALHQKSWHLGIGGINRIDKLCQTKHLKLKQCSLVIVDLQKNAKEQCLLDMSQLRNELCGWLKQYVLPQLAQKKTRIAFF</sequence>
<dbReference type="GO" id="GO:0005634">
    <property type="term" value="C:nucleus"/>
    <property type="evidence" value="ECO:0007669"/>
    <property type="project" value="TreeGrafter"/>
</dbReference>
<protein>
    <submittedName>
        <fullName evidence="2">Uncharacterized protein</fullName>
    </submittedName>
</protein>
<evidence type="ECO:0000256" key="1">
    <source>
        <dbReference type="SAM" id="MobiDB-lite"/>
    </source>
</evidence>
<feature type="compositionally biased region" description="Polar residues" evidence="1">
    <location>
        <begin position="65"/>
        <end position="75"/>
    </location>
</feature>
<feature type="compositionally biased region" description="Basic residues" evidence="1">
    <location>
        <begin position="78"/>
        <end position="88"/>
    </location>
</feature>
<dbReference type="GO" id="GO:0030686">
    <property type="term" value="C:90S preribosome"/>
    <property type="evidence" value="ECO:0007669"/>
    <property type="project" value="TreeGrafter"/>
</dbReference>
<reference evidence="2" key="1">
    <citation type="submission" date="2021-01" db="EMBL/GenBank/DDBJ databases">
        <authorList>
            <person name="Corre E."/>
            <person name="Pelletier E."/>
            <person name="Niang G."/>
            <person name="Scheremetjew M."/>
            <person name="Finn R."/>
            <person name="Kale V."/>
            <person name="Holt S."/>
            <person name="Cochrane G."/>
            <person name="Meng A."/>
            <person name="Brown T."/>
            <person name="Cohen L."/>
        </authorList>
    </citation>
    <scope>NUCLEOTIDE SEQUENCE</scope>
</reference>
<proteinExistence type="predicted"/>
<dbReference type="InterPro" id="IPR032704">
    <property type="entry name" value="Cms1"/>
</dbReference>
<dbReference type="PANTHER" id="PTHR24030">
    <property type="entry name" value="PROTEIN CMSS1"/>
    <property type="match status" value="1"/>
</dbReference>